<accession>A0ABV4P0Z5</accession>
<dbReference type="RefSeq" id="WP_371839275.1">
    <property type="nucleotide sequence ID" value="NZ_JBGMEK010000024.1"/>
</dbReference>
<protein>
    <submittedName>
        <fullName evidence="1">Uncharacterized protein</fullName>
    </submittedName>
</protein>
<organism evidence="1 2">
    <name type="scientific">Microbulbifer epialgicus</name>
    <dbReference type="NCBI Taxonomy" id="393907"/>
    <lineage>
        <taxon>Bacteria</taxon>
        <taxon>Pseudomonadati</taxon>
        <taxon>Pseudomonadota</taxon>
        <taxon>Gammaproteobacteria</taxon>
        <taxon>Cellvibrionales</taxon>
        <taxon>Microbulbiferaceae</taxon>
        <taxon>Microbulbifer</taxon>
    </lineage>
</organism>
<dbReference type="Proteomes" id="UP001569428">
    <property type="component" value="Unassembled WGS sequence"/>
</dbReference>
<evidence type="ECO:0000313" key="1">
    <source>
        <dbReference type="EMBL" id="MFA0811682.1"/>
    </source>
</evidence>
<sequence length="162" mass="18897">MTKQYIHQFRTMEDLREIIKEFQGFVARPTVGENHPTLYDPENTPPGEKLVQGLRVKDWYLSPDYQWVLPHPQMGLSFSSNWQHLKGLHKMMQKHNPSTAVHVYWVLEAADIPPGLKFVPDKKKKGHHFLTVTDKMLVHQLVEKLNWIADRMSVIKDAGFTL</sequence>
<dbReference type="EMBL" id="JBGMEK010000024">
    <property type="protein sequence ID" value="MFA0811682.1"/>
    <property type="molecule type" value="Genomic_DNA"/>
</dbReference>
<name>A0ABV4P0Z5_9GAMM</name>
<keyword evidence="2" id="KW-1185">Reference proteome</keyword>
<proteinExistence type="predicted"/>
<evidence type="ECO:0000313" key="2">
    <source>
        <dbReference type="Proteomes" id="UP001569428"/>
    </source>
</evidence>
<comment type="caution">
    <text evidence="1">The sequence shown here is derived from an EMBL/GenBank/DDBJ whole genome shotgun (WGS) entry which is preliminary data.</text>
</comment>
<gene>
    <name evidence="1" type="ORF">ACCI49_12195</name>
</gene>
<reference evidence="1 2" key="1">
    <citation type="submission" date="2024-08" db="EMBL/GenBank/DDBJ databases">
        <authorList>
            <person name="Ishaq N."/>
        </authorList>
    </citation>
    <scope>NUCLEOTIDE SEQUENCE [LARGE SCALE GENOMIC DNA]</scope>
    <source>
        <strain evidence="1 2">DSM 18651</strain>
    </source>
</reference>